<dbReference type="GO" id="GO:0008781">
    <property type="term" value="F:N-acylneuraminate cytidylyltransferase activity"/>
    <property type="evidence" value="ECO:0007669"/>
    <property type="project" value="TreeGrafter"/>
</dbReference>
<evidence type="ECO:0000313" key="1">
    <source>
        <dbReference type="EMBL" id="KKN60598.1"/>
    </source>
</evidence>
<name>A0A0F9V3Y0_9ZZZZ</name>
<dbReference type="InterPro" id="IPR003329">
    <property type="entry name" value="Cytidylyl_trans"/>
</dbReference>
<dbReference type="Pfam" id="PF02348">
    <property type="entry name" value="CTP_transf_3"/>
    <property type="match status" value="1"/>
</dbReference>
<dbReference type="PANTHER" id="PTHR21485:SF3">
    <property type="entry name" value="N-ACYLNEURAMINATE CYTIDYLYLTRANSFERASE"/>
    <property type="match status" value="1"/>
</dbReference>
<dbReference type="AlphaFoldDB" id="A0A0F9V3Y0"/>
<reference evidence="1" key="1">
    <citation type="journal article" date="2015" name="Nature">
        <title>Complex archaea that bridge the gap between prokaryotes and eukaryotes.</title>
        <authorList>
            <person name="Spang A."/>
            <person name="Saw J.H."/>
            <person name="Jorgensen S.L."/>
            <person name="Zaremba-Niedzwiedzka K."/>
            <person name="Martijn J."/>
            <person name="Lind A.E."/>
            <person name="van Eijk R."/>
            <person name="Schleper C."/>
            <person name="Guy L."/>
            <person name="Ettema T.J."/>
        </authorList>
    </citation>
    <scope>NUCLEOTIDE SEQUENCE</scope>
</reference>
<dbReference type="PANTHER" id="PTHR21485">
    <property type="entry name" value="HAD SUPERFAMILY MEMBERS CMAS AND KDSC"/>
    <property type="match status" value="1"/>
</dbReference>
<protein>
    <recommendedName>
        <fullName evidence="2">N-acylneuraminate cytidylyltransferase</fullName>
    </recommendedName>
</protein>
<dbReference type="Gene3D" id="3.90.550.10">
    <property type="entry name" value="Spore Coat Polysaccharide Biosynthesis Protein SpsA, Chain A"/>
    <property type="match status" value="1"/>
</dbReference>
<proteinExistence type="predicted"/>
<sequence length="228" mass="26337">MNILAVIPARRGSKRLTRKNTRLLCGKPLIAHTLLHASRSRMVNRVVVSTDGDDISKISKEYGAEVVCRPKEISGDKASSESVIIHVLKHLKEVDSYIPDIVVFLQCTSPIREDDDIDNAINIFIKQEADSLFSACRFNKYIWTLADKNIMPINYDYKNRWREQDFPVQYMENGSMYIFKPWVVNVLNNRLGGNIVIYEMGQENSFQIDTIGDLELCEFILNWRYKNV</sequence>
<gene>
    <name evidence="1" type="ORF">LCGC14_0530380</name>
</gene>
<organism evidence="1">
    <name type="scientific">marine sediment metagenome</name>
    <dbReference type="NCBI Taxonomy" id="412755"/>
    <lineage>
        <taxon>unclassified sequences</taxon>
        <taxon>metagenomes</taxon>
        <taxon>ecological metagenomes</taxon>
    </lineage>
</organism>
<dbReference type="InterPro" id="IPR050793">
    <property type="entry name" value="CMP-NeuNAc_synthase"/>
</dbReference>
<evidence type="ECO:0008006" key="2">
    <source>
        <dbReference type="Google" id="ProtNLM"/>
    </source>
</evidence>
<dbReference type="InterPro" id="IPR029044">
    <property type="entry name" value="Nucleotide-diphossugar_trans"/>
</dbReference>
<accession>A0A0F9V3Y0</accession>
<comment type="caution">
    <text evidence="1">The sequence shown here is derived from an EMBL/GenBank/DDBJ whole genome shotgun (WGS) entry which is preliminary data.</text>
</comment>
<dbReference type="SUPFAM" id="SSF53448">
    <property type="entry name" value="Nucleotide-diphospho-sugar transferases"/>
    <property type="match status" value="1"/>
</dbReference>
<dbReference type="CDD" id="cd02513">
    <property type="entry name" value="CMP-NeuAc_Synthase"/>
    <property type="match status" value="1"/>
</dbReference>
<dbReference type="EMBL" id="LAZR01000690">
    <property type="protein sequence ID" value="KKN60598.1"/>
    <property type="molecule type" value="Genomic_DNA"/>
</dbReference>